<dbReference type="CDD" id="cd00609">
    <property type="entry name" value="AAT_like"/>
    <property type="match status" value="1"/>
</dbReference>
<dbReference type="PROSITE" id="PS00599">
    <property type="entry name" value="AA_TRANSFER_CLASS_2"/>
    <property type="match status" value="1"/>
</dbReference>
<comment type="similarity">
    <text evidence="8">Belongs to the class-II pyridoxal-phosphate-dependent aminotransferase family. Histidinol-phosphate aminotransferase subfamily.</text>
</comment>
<dbReference type="NCBIfam" id="TIGR01141">
    <property type="entry name" value="hisC"/>
    <property type="match status" value="1"/>
</dbReference>
<dbReference type="EMBL" id="JAHQCW010000057">
    <property type="protein sequence ID" value="MBU9739386.1"/>
    <property type="molecule type" value="Genomic_DNA"/>
</dbReference>
<evidence type="ECO:0000256" key="7">
    <source>
        <dbReference type="ARBA" id="ARBA00047481"/>
    </source>
</evidence>
<evidence type="ECO:0000256" key="8">
    <source>
        <dbReference type="HAMAP-Rule" id="MF_01023"/>
    </source>
</evidence>
<comment type="cofactor">
    <cofactor evidence="1 8">
        <name>pyridoxal 5'-phosphate</name>
        <dbReference type="ChEBI" id="CHEBI:597326"/>
    </cofactor>
</comment>
<evidence type="ECO:0000313" key="10">
    <source>
        <dbReference type="EMBL" id="MBU9739386.1"/>
    </source>
</evidence>
<dbReference type="InterPro" id="IPR015421">
    <property type="entry name" value="PyrdxlP-dep_Trfase_major"/>
</dbReference>
<comment type="pathway">
    <text evidence="2 8">Amino-acid biosynthesis; L-histidine biosynthesis; L-histidine from 5-phospho-alpha-D-ribose 1-diphosphate: step 7/9.</text>
</comment>
<dbReference type="GO" id="GO:0030170">
    <property type="term" value="F:pyridoxal phosphate binding"/>
    <property type="evidence" value="ECO:0007669"/>
    <property type="project" value="InterPro"/>
</dbReference>
<feature type="domain" description="Aminotransferase class I/classII large" evidence="9">
    <location>
        <begin position="24"/>
        <end position="343"/>
    </location>
</feature>
<dbReference type="PANTHER" id="PTHR43643">
    <property type="entry name" value="HISTIDINOL-PHOSPHATE AMINOTRANSFERASE 2"/>
    <property type="match status" value="1"/>
</dbReference>
<evidence type="ECO:0000256" key="2">
    <source>
        <dbReference type="ARBA" id="ARBA00005011"/>
    </source>
</evidence>
<dbReference type="GO" id="GO:0004400">
    <property type="term" value="F:histidinol-phosphate transaminase activity"/>
    <property type="evidence" value="ECO:0007669"/>
    <property type="project" value="UniProtKB-UniRule"/>
</dbReference>
<keyword evidence="4 8" id="KW-0032">Aminotransferase</keyword>
<dbReference type="InterPro" id="IPR004839">
    <property type="entry name" value="Aminotransferase_I/II_large"/>
</dbReference>
<dbReference type="Pfam" id="PF00155">
    <property type="entry name" value="Aminotran_1_2"/>
    <property type="match status" value="1"/>
</dbReference>
<evidence type="ECO:0000256" key="3">
    <source>
        <dbReference type="ARBA" id="ARBA00011738"/>
    </source>
</evidence>
<reference evidence="10" key="1">
    <citation type="submission" date="2021-06" db="EMBL/GenBank/DDBJ databases">
        <title>Description of novel taxa of the family Lachnospiraceae.</title>
        <authorList>
            <person name="Chaplin A.V."/>
            <person name="Sokolova S.R."/>
            <person name="Pikina A.P."/>
            <person name="Korzhanova M."/>
            <person name="Belova V."/>
            <person name="Korostin D."/>
            <person name="Efimov B.A."/>
        </authorList>
    </citation>
    <scope>NUCLEOTIDE SEQUENCE</scope>
    <source>
        <strain evidence="10">ASD5720</strain>
    </source>
</reference>
<dbReference type="InterPro" id="IPR001917">
    <property type="entry name" value="Aminotrans_II_pyridoxalP_BS"/>
</dbReference>
<keyword evidence="8" id="KW-0368">Histidine biosynthesis</keyword>
<comment type="catalytic activity">
    <reaction evidence="7 8">
        <text>L-histidinol phosphate + 2-oxoglutarate = 3-(imidazol-4-yl)-2-oxopropyl phosphate + L-glutamate</text>
        <dbReference type="Rhea" id="RHEA:23744"/>
        <dbReference type="ChEBI" id="CHEBI:16810"/>
        <dbReference type="ChEBI" id="CHEBI:29985"/>
        <dbReference type="ChEBI" id="CHEBI:57766"/>
        <dbReference type="ChEBI" id="CHEBI:57980"/>
        <dbReference type="EC" id="2.6.1.9"/>
    </reaction>
</comment>
<name>A0A949K7F7_9FIRM</name>
<dbReference type="HAMAP" id="MF_01023">
    <property type="entry name" value="HisC_aminotrans_2"/>
    <property type="match status" value="1"/>
</dbReference>
<evidence type="ECO:0000259" key="9">
    <source>
        <dbReference type="Pfam" id="PF00155"/>
    </source>
</evidence>
<protein>
    <recommendedName>
        <fullName evidence="8">Histidinol-phosphate aminotransferase</fullName>
        <ecNumber evidence="8">2.6.1.9</ecNumber>
    </recommendedName>
    <alternativeName>
        <fullName evidence="8">Imidazole acetol-phosphate transaminase</fullName>
    </alternativeName>
</protein>
<dbReference type="EC" id="2.6.1.9" evidence="8"/>
<accession>A0A949K7F7</accession>
<keyword evidence="5 8" id="KW-0808">Transferase</keyword>
<comment type="subunit">
    <text evidence="3 8">Homodimer.</text>
</comment>
<proteinExistence type="inferred from homology"/>
<evidence type="ECO:0000256" key="1">
    <source>
        <dbReference type="ARBA" id="ARBA00001933"/>
    </source>
</evidence>
<keyword evidence="6 8" id="KW-0663">Pyridoxal phosphate</keyword>
<evidence type="ECO:0000256" key="4">
    <source>
        <dbReference type="ARBA" id="ARBA00022576"/>
    </source>
</evidence>
<sequence length="352" mass="40738">MRTWEKNIRKVTPYVPGEQPRRDNIIKLNTNENPYPPSPEVRQAAKSMSTRAMRLYPDPAASDLVEALAYRYHLSNDQVFVGVGSDDVLAMAFLTFFNSDRPLLFPDVTYSFYPVWAELFRIPFETVPLNEKFRLVKEDYARENGGIIFPNPNAPTGVYEPLQDIRWILQHNRDSVVIVDEAYIDFGGKSAVKLIDEFENLLVVQTFSKSRSLAGMRIGYAMGNARLIRYLNDVKYSFNSYTMSRAAIILGVEAVNDEAYFRESLDKIITTRERVKEEMRELGFDFPDSKANFLFATHPDYPARELQAALKEEGIYVRYFDAPRTDNYLRITIGTDEEMNVFLGFLRKYRKK</sequence>
<dbReference type="PANTHER" id="PTHR43643:SF3">
    <property type="entry name" value="HISTIDINOL-PHOSPHATE AMINOTRANSFERASE"/>
    <property type="match status" value="1"/>
</dbReference>
<dbReference type="Gene3D" id="3.90.1150.10">
    <property type="entry name" value="Aspartate Aminotransferase, domain 1"/>
    <property type="match status" value="1"/>
</dbReference>
<gene>
    <name evidence="8 10" type="primary">hisC</name>
    <name evidence="10" type="ORF">KTH89_22895</name>
</gene>
<dbReference type="Proteomes" id="UP000712157">
    <property type="component" value="Unassembled WGS sequence"/>
</dbReference>
<evidence type="ECO:0000256" key="6">
    <source>
        <dbReference type="ARBA" id="ARBA00022898"/>
    </source>
</evidence>
<organism evidence="10 11">
    <name type="scientific">Diplocloster agilis</name>
    <dbReference type="NCBI Taxonomy" id="2850323"/>
    <lineage>
        <taxon>Bacteria</taxon>
        <taxon>Bacillati</taxon>
        <taxon>Bacillota</taxon>
        <taxon>Clostridia</taxon>
        <taxon>Lachnospirales</taxon>
        <taxon>Lachnospiraceae</taxon>
        <taxon>Diplocloster</taxon>
    </lineage>
</organism>
<dbReference type="SUPFAM" id="SSF53383">
    <property type="entry name" value="PLP-dependent transferases"/>
    <property type="match status" value="1"/>
</dbReference>
<dbReference type="AlphaFoldDB" id="A0A949K7F7"/>
<keyword evidence="11" id="KW-1185">Reference proteome</keyword>
<dbReference type="GO" id="GO:0000105">
    <property type="term" value="P:L-histidine biosynthetic process"/>
    <property type="evidence" value="ECO:0007669"/>
    <property type="project" value="UniProtKB-UniRule"/>
</dbReference>
<dbReference type="InterPro" id="IPR015424">
    <property type="entry name" value="PyrdxlP-dep_Trfase"/>
</dbReference>
<evidence type="ECO:0000256" key="5">
    <source>
        <dbReference type="ARBA" id="ARBA00022679"/>
    </source>
</evidence>
<keyword evidence="8" id="KW-0028">Amino-acid biosynthesis</keyword>
<dbReference type="Gene3D" id="3.40.640.10">
    <property type="entry name" value="Type I PLP-dependent aspartate aminotransferase-like (Major domain)"/>
    <property type="match status" value="1"/>
</dbReference>
<comment type="caution">
    <text evidence="10">The sequence shown here is derived from an EMBL/GenBank/DDBJ whole genome shotgun (WGS) entry which is preliminary data.</text>
</comment>
<evidence type="ECO:0000313" key="11">
    <source>
        <dbReference type="Proteomes" id="UP000712157"/>
    </source>
</evidence>
<dbReference type="InterPro" id="IPR050106">
    <property type="entry name" value="HistidinolP_aminotransfase"/>
</dbReference>
<dbReference type="RefSeq" id="WP_158345410.1">
    <property type="nucleotide sequence ID" value="NZ_JAHQCW010000057.1"/>
</dbReference>
<dbReference type="InterPro" id="IPR005861">
    <property type="entry name" value="HisP_aminotrans"/>
</dbReference>
<dbReference type="InterPro" id="IPR015422">
    <property type="entry name" value="PyrdxlP-dep_Trfase_small"/>
</dbReference>
<feature type="modified residue" description="N6-(pyridoxal phosphate)lysine" evidence="8">
    <location>
        <position position="209"/>
    </location>
</feature>